<dbReference type="EMBL" id="JACHIB010000016">
    <property type="protein sequence ID" value="MBB6084657.1"/>
    <property type="molecule type" value="Genomic_DNA"/>
</dbReference>
<organism evidence="1 2">
    <name type="scientific">Castellaniella defragrans</name>
    <name type="common">Alcaligenes defragrans</name>
    <dbReference type="NCBI Taxonomy" id="75697"/>
    <lineage>
        <taxon>Bacteria</taxon>
        <taxon>Pseudomonadati</taxon>
        <taxon>Pseudomonadota</taxon>
        <taxon>Betaproteobacteria</taxon>
        <taxon>Burkholderiales</taxon>
        <taxon>Alcaligenaceae</taxon>
        <taxon>Castellaniella</taxon>
    </lineage>
</organism>
<evidence type="ECO:0000313" key="1">
    <source>
        <dbReference type="EMBL" id="MBB6084657.1"/>
    </source>
</evidence>
<evidence type="ECO:0000313" key="2">
    <source>
        <dbReference type="Proteomes" id="UP000541136"/>
    </source>
</evidence>
<name>A0A7W9TS07_CASDE</name>
<proteinExistence type="predicted"/>
<gene>
    <name evidence="1" type="ORF">HNR28_002704</name>
</gene>
<protein>
    <submittedName>
        <fullName evidence="1">Uncharacterized protein</fullName>
    </submittedName>
</protein>
<dbReference type="Proteomes" id="UP000541136">
    <property type="component" value="Unassembled WGS sequence"/>
</dbReference>
<comment type="caution">
    <text evidence="1">The sequence shown here is derived from an EMBL/GenBank/DDBJ whole genome shotgun (WGS) entry which is preliminary data.</text>
</comment>
<dbReference type="RefSeq" id="WP_151024888.1">
    <property type="nucleotide sequence ID" value="NZ_JACHIB010000016.1"/>
</dbReference>
<reference evidence="1 2" key="1">
    <citation type="submission" date="2020-08" db="EMBL/GenBank/DDBJ databases">
        <title>Genomic Encyclopedia of Type Strains, Phase IV (KMG-IV): sequencing the most valuable type-strain genomes for metagenomic binning, comparative biology and taxonomic classification.</title>
        <authorList>
            <person name="Goeker M."/>
        </authorList>
    </citation>
    <scope>NUCLEOTIDE SEQUENCE [LARGE SCALE GENOMIC DNA]</scope>
    <source>
        <strain evidence="1 2">DSM 12141</strain>
    </source>
</reference>
<accession>A0A7W9TS07</accession>
<sequence>MIVLQFTAFAGPRPAPETAYGGGKPARKWPETDTLRGYDAAHQDFVLHAGAGARNHLYVFMKTSFFHKNLSGYIAYHHEKLIH</sequence>
<dbReference type="AlphaFoldDB" id="A0A7W9TS07"/>